<evidence type="ECO:0000313" key="2">
    <source>
        <dbReference type="EMBL" id="GAA2930595.1"/>
    </source>
</evidence>
<accession>A0ABN3WWS5</accession>
<sequence>MVVGGDAAGPAEEEGAAELPFQGAYLAGHRGLGEAEEGGGAGEGTRPVDRDERAQEGQIHAVSPARPPPTVEEL</sequence>
<feature type="region of interest" description="Disordered" evidence="1">
    <location>
        <begin position="1"/>
        <end position="74"/>
    </location>
</feature>
<evidence type="ECO:0000256" key="1">
    <source>
        <dbReference type="SAM" id="MobiDB-lite"/>
    </source>
</evidence>
<keyword evidence="3" id="KW-1185">Reference proteome</keyword>
<dbReference type="Proteomes" id="UP001501102">
    <property type="component" value="Unassembled WGS sequence"/>
</dbReference>
<proteinExistence type="predicted"/>
<reference evidence="2 3" key="1">
    <citation type="journal article" date="2019" name="Int. J. Syst. Evol. Microbiol.">
        <title>The Global Catalogue of Microorganisms (GCM) 10K type strain sequencing project: providing services to taxonomists for standard genome sequencing and annotation.</title>
        <authorList>
            <consortium name="The Broad Institute Genomics Platform"/>
            <consortium name="The Broad Institute Genome Sequencing Center for Infectious Disease"/>
            <person name="Wu L."/>
            <person name="Ma J."/>
        </authorList>
    </citation>
    <scope>NUCLEOTIDE SEQUENCE [LARGE SCALE GENOMIC DNA]</scope>
    <source>
        <strain evidence="2 3">JCM 4087</strain>
    </source>
</reference>
<evidence type="ECO:0000313" key="3">
    <source>
        <dbReference type="Proteomes" id="UP001501102"/>
    </source>
</evidence>
<dbReference type="EMBL" id="BAAAXZ010000107">
    <property type="protein sequence ID" value="GAA2930595.1"/>
    <property type="molecule type" value="Genomic_DNA"/>
</dbReference>
<name>A0ABN3WWS5_STRTU</name>
<organism evidence="2 3">
    <name type="scientific">Streptomyces thioluteus</name>
    <dbReference type="NCBI Taxonomy" id="66431"/>
    <lineage>
        <taxon>Bacteria</taxon>
        <taxon>Bacillati</taxon>
        <taxon>Actinomycetota</taxon>
        <taxon>Actinomycetes</taxon>
        <taxon>Kitasatosporales</taxon>
        <taxon>Streptomycetaceae</taxon>
        <taxon>Streptomyces</taxon>
    </lineage>
</organism>
<protein>
    <submittedName>
        <fullName evidence="2">Uncharacterized protein</fullName>
    </submittedName>
</protein>
<comment type="caution">
    <text evidence="2">The sequence shown here is derived from an EMBL/GenBank/DDBJ whole genome shotgun (WGS) entry which is preliminary data.</text>
</comment>
<gene>
    <name evidence="2" type="ORF">GCM10020221_27940</name>
</gene>
<feature type="compositionally biased region" description="Pro residues" evidence="1">
    <location>
        <begin position="65"/>
        <end position="74"/>
    </location>
</feature>
<feature type="compositionally biased region" description="Basic and acidic residues" evidence="1">
    <location>
        <begin position="46"/>
        <end position="55"/>
    </location>
</feature>
<feature type="compositionally biased region" description="Low complexity" evidence="1">
    <location>
        <begin position="1"/>
        <end position="10"/>
    </location>
</feature>